<sequence>MKEKQEMKQQWLSKQENEEELEKIRSGKVCQPPMNRYDGLKYQRGLGQCGKALNKALAQGNM</sequence>
<evidence type="ECO:0000313" key="2">
    <source>
        <dbReference type="Proteomes" id="UP000887565"/>
    </source>
</evidence>
<evidence type="ECO:0000313" key="3">
    <source>
        <dbReference type="WBParaSite" id="nRc.2.0.1.t32281-RA"/>
    </source>
</evidence>
<organism evidence="2 3">
    <name type="scientific">Romanomermis culicivorax</name>
    <name type="common">Nematode worm</name>
    <dbReference type="NCBI Taxonomy" id="13658"/>
    <lineage>
        <taxon>Eukaryota</taxon>
        <taxon>Metazoa</taxon>
        <taxon>Ecdysozoa</taxon>
        <taxon>Nematoda</taxon>
        <taxon>Enoplea</taxon>
        <taxon>Dorylaimia</taxon>
        <taxon>Mermithida</taxon>
        <taxon>Mermithoidea</taxon>
        <taxon>Mermithidae</taxon>
        <taxon>Romanomermis</taxon>
    </lineage>
</organism>
<protein>
    <submittedName>
        <fullName evidence="3">Uncharacterized protein</fullName>
    </submittedName>
</protein>
<feature type="region of interest" description="Disordered" evidence="1">
    <location>
        <begin position="1"/>
        <end position="27"/>
    </location>
</feature>
<evidence type="ECO:0000256" key="1">
    <source>
        <dbReference type="SAM" id="MobiDB-lite"/>
    </source>
</evidence>
<accession>A0A915K0H1</accession>
<reference evidence="3" key="1">
    <citation type="submission" date="2022-11" db="UniProtKB">
        <authorList>
            <consortium name="WormBaseParasite"/>
        </authorList>
    </citation>
    <scope>IDENTIFICATION</scope>
</reference>
<dbReference type="AlphaFoldDB" id="A0A915K0H1"/>
<dbReference type="Proteomes" id="UP000887565">
    <property type="component" value="Unplaced"/>
</dbReference>
<name>A0A915K0H1_ROMCU</name>
<proteinExistence type="predicted"/>
<keyword evidence="2" id="KW-1185">Reference proteome</keyword>
<dbReference type="WBParaSite" id="nRc.2.0.1.t32281-RA">
    <property type="protein sequence ID" value="nRc.2.0.1.t32281-RA"/>
    <property type="gene ID" value="nRc.2.0.1.g32281"/>
</dbReference>